<dbReference type="EMBL" id="JASBWR010000002">
    <property type="protein sequence ID" value="KAJ9113289.1"/>
    <property type="molecule type" value="Genomic_DNA"/>
</dbReference>
<protein>
    <submittedName>
        <fullName evidence="1">Uncharacterized protein</fullName>
    </submittedName>
</protein>
<evidence type="ECO:0000313" key="1">
    <source>
        <dbReference type="EMBL" id="KAJ9113289.1"/>
    </source>
</evidence>
<proteinExistence type="predicted"/>
<name>A0ACC2WNG0_9TREE</name>
<accession>A0ACC2WNG0</accession>
<reference evidence="1" key="1">
    <citation type="submission" date="2023-04" db="EMBL/GenBank/DDBJ databases">
        <title>Draft Genome sequencing of Naganishia species isolated from polar environments using Oxford Nanopore Technology.</title>
        <authorList>
            <person name="Leo P."/>
            <person name="Venkateswaran K."/>
        </authorList>
    </citation>
    <scope>NUCLEOTIDE SEQUENCE</scope>
    <source>
        <strain evidence="1">MNA-CCFEE 5261</strain>
    </source>
</reference>
<gene>
    <name evidence="1" type="ORF">QFC19_000207</name>
</gene>
<keyword evidence="2" id="KW-1185">Reference proteome</keyword>
<evidence type="ECO:0000313" key="2">
    <source>
        <dbReference type="Proteomes" id="UP001241377"/>
    </source>
</evidence>
<sequence length="489" mass="56602">MSEATLNFHIQARLEQFRVPTELIRANFKSIQRLIEKQKKSMSDDIGKIKKNPKFPPAIKLEMVRKLIKGFELFEKRLQAFINKDEDYQSRIEARLDNLNEIKDFTVFKPVQSDPENKDQNAEISSNDMFLDLHNNNLLNWYRDQTNLLLVDYLTKTNTRSDGNIGIMLLQSLAAQNPRLLKLVDYDLFDNFNKVYSLIVRNHDLAPIVGWFNENRNALKKINSNLEFEINYCKFLSLIENEEINEAIKFSQENLSLYGNEEKYQVIDQVNRKSNLTKLKEIGGLLIYVAINGTTSGSFLLPGALFFSSSLMTNTPRYSEYRKLLSAERWENLGRCFIENFTQLYGISQNFPLFVYLLAGMASLKTKSCYCNLSNSIFYDVPKETDSRTFDPESLQYRGPNHYYDLLGKINHCPVCSPELFQLARNLPYAELITNIFNNPFMLPNGNIYPFEKLASGLRYGDSLSVGLIVDPLTNQEFQVDQCHRVYPA</sequence>
<comment type="caution">
    <text evidence="1">The sequence shown here is derived from an EMBL/GenBank/DDBJ whole genome shotgun (WGS) entry which is preliminary data.</text>
</comment>
<organism evidence="1 2">
    <name type="scientific">Naganishia cerealis</name>
    <dbReference type="NCBI Taxonomy" id="610337"/>
    <lineage>
        <taxon>Eukaryota</taxon>
        <taxon>Fungi</taxon>
        <taxon>Dikarya</taxon>
        <taxon>Basidiomycota</taxon>
        <taxon>Agaricomycotina</taxon>
        <taxon>Tremellomycetes</taxon>
        <taxon>Filobasidiales</taxon>
        <taxon>Filobasidiaceae</taxon>
        <taxon>Naganishia</taxon>
    </lineage>
</organism>
<dbReference type="Proteomes" id="UP001241377">
    <property type="component" value="Unassembled WGS sequence"/>
</dbReference>